<dbReference type="InterPro" id="IPR002048">
    <property type="entry name" value="EF_hand_dom"/>
</dbReference>
<keyword evidence="3" id="KW-0514">Muscle protein</keyword>
<evidence type="ECO:0000313" key="7">
    <source>
        <dbReference type="Proteomes" id="UP000828390"/>
    </source>
</evidence>
<accession>A0A9D3Z3Q0</accession>
<name>A0A9D3Z3Q0_DREPO</name>
<feature type="region of interest" description="Disordered" evidence="4">
    <location>
        <begin position="1"/>
        <end position="26"/>
    </location>
</feature>
<dbReference type="GO" id="GO:0005509">
    <property type="term" value="F:calcium ion binding"/>
    <property type="evidence" value="ECO:0007669"/>
    <property type="project" value="InterPro"/>
</dbReference>
<evidence type="ECO:0000256" key="2">
    <source>
        <dbReference type="ARBA" id="ARBA00022837"/>
    </source>
</evidence>
<dbReference type="InterPro" id="IPR050230">
    <property type="entry name" value="CALM/Myosin/TropC-like"/>
</dbReference>
<gene>
    <name evidence="6" type="ORF">DPMN_070812</name>
</gene>
<dbReference type="Proteomes" id="UP000828390">
    <property type="component" value="Unassembled WGS sequence"/>
</dbReference>
<evidence type="ECO:0000256" key="3">
    <source>
        <dbReference type="ARBA" id="ARBA00023179"/>
    </source>
</evidence>
<keyword evidence="2" id="KW-0106">Calcium</keyword>
<reference evidence="6" key="2">
    <citation type="submission" date="2020-11" db="EMBL/GenBank/DDBJ databases">
        <authorList>
            <person name="McCartney M.A."/>
            <person name="Auch B."/>
            <person name="Kono T."/>
            <person name="Mallez S."/>
            <person name="Becker A."/>
            <person name="Gohl D.M."/>
            <person name="Silverstein K.A.T."/>
            <person name="Koren S."/>
            <person name="Bechman K.B."/>
            <person name="Herman A."/>
            <person name="Abrahante J.E."/>
            <person name="Garbe J."/>
        </authorList>
    </citation>
    <scope>NUCLEOTIDE SEQUENCE</scope>
    <source>
        <strain evidence="6">Duluth1</strain>
        <tissue evidence="6">Whole animal</tissue>
    </source>
</reference>
<sequence length="275" mass="31153">MDKSSSKPSFFSFSPLKSNLKSSSAKAKSLCWQKSVKEENANWTTVDRSGLTPTPEEARRSRMSRRRCSAPCAMPLAVDMQSRKPSLKSLQIMKLGSNEVPSPSNSISSTEENELTEEQRKELRKAFVMFEKGGKNKMAARDLGALLRCLGWNPSERELEEAKHELVVSSRGSVTFAEIERYMARRGGILYGCQDKEDIQEAFQVLDGDGDGKISIRDFRYFMTTMGEKMTDEEVEDMLQSVYKRKHTNFDSIDFHDIIEGLDEATLADPQNDNY</sequence>
<dbReference type="Gene3D" id="1.10.238.10">
    <property type="entry name" value="EF-hand"/>
    <property type="match status" value="2"/>
</dbReference>
<protein>
    <recommendedName>
        <fullName evidence="5">EF-hand domain-containing protein</fullName>
    </recommendedName>
</protein>
<feature type="compositionally biased region" description="Polar residues" evidence="4">
    <location>
        <begin position="99"/>
        <end position="110"/>
    </location>
</feature>
<dbReference type="FunFam" id="1.10.238.10:FF:000001">
    <property type="entry name" value="Calmodulin 1"/>
    <property type="match status" value="1"/>
</dbReference>
<keyword evidence="1" id="KW-0677">Repeat</keyword>
<dbReference type="PANTHER" id="PTHR23048">
    <property type="entry name" value="MYOSIN LIGHT CHAIN 1, 3"/>
    <property type="match status" value="1"/>
</dbReference>
<feature type="region of interest" description="Disordered" evidence="4">
    <location>
        <begin position="44"/>
        <end position="66"/>
    </location>
</feature>
<feature type="region of interest" description="Disordered" evidence="4">
    <location>
        <begin position="97"/>
        <end position="118"/>
    </location>
</feature>
<comment type="caution">
    <text evidence="6">The sequence shown here is derived from an EMBL/GenBank/DDBJ whole genome shotgun (WGS) entry which is preliminary data.</text>
</comment>
<reference evidence="6" key="1">
    <citation type="journal article" date="2019" name="bioRxiv">
        <title>The Genome of the Zebra Mussel, Dreissena polymorpha: A Resource for Invasive Species Research.</title>
        <authorList>
            <person name="McCartney M.A."/>
            <person name="Auch B."/>
            <person name="Kono T."/>
            <person name="Mallez S."/>
            <person name="Zhang Y."/>
            <person name="Obille A."/>
            <person name="Becker A."/>
            <person name="Abrahante J.E."/>
            <person name="Garbe J."/>
            <person name="Badalamenti J.P."/>
            <person name="Herman A."/>
            <person name="Mangelson H."/>
            <person name="Liachko I."/>
            <person name="Sullivan S."/>
            <person name="Sone E.D."/>
            <person name="Koren S."/>
            <person name="Silverstein K.A.T."/>
            <person name="Beckman K.B."/>
            <person name="Gohl D.M."/>
        </authorList>
    </citation>
    <scope>NUCLEOTIDE SEQUENCE</scope>
    <source>
        <strain evidence="6">Duluth1</strain>
        <tissue evidence="6">Whole animal</tissue>
    </source>
</reference>
<keyword evidence="7" id="KW-1185">Reference proteome</keyword>
<dbReference type="PANTHER" id="PTHR23048:SF0">
    <property type="entry name" value="CALMODULIN LIKE 3"/>
    <property type="match status" value="1"/>
</dbReference>
<organism evidence="6 7">
    <name type="scientific">Dreissena polymorpha</name>
    <name type="common">Zebra mussel</name>
    <name type="synonym">Mytilus polymorpha</name>
    <dbReference type="NCBI Taxonomy" id="45954"/>
    <lineage>
        <taxon>Eukaryota</taxon>
        <taxon>Metazoa</taxon>
        <taxon>Spiralia</taxon>
        <taxon>Lophotrochozoa</taxon>
        <taxon>Mollusca</taxon>
        <taxon>Bivalvia</taxon>
        <taxon>Autobranchia</taxon>
        <taxon>Heteroconchia</taxon>
        <taxon>Euheterodonta</taxon>
        <taxon>Imparidentia</taxon>
        <taxon>Neoheterodontei</taxon>
        <taxon>Myida</taxon>
        <taxon>Dreissenoidea</taxon>
        <taxon>Dreissenidae</taxon>
        <taxon>Dreissena</taxon>
    </lineage>
</organism>
<dbReference type="AlphaFoldDB" id="A0A9D3Z3Q0"/>
<dbReference type="SMART" id="SM00054">
    <property type="entry name" value="EFh"/>
    <property type="match status" value="2"/>
</dbReference>
<feature type="domain" description="EF-hand" evidence="5">
    <location>
        <begin position="194"/>
        <end position="229"/>
    </location>
</feature>
<dbReference type="GO" id="GO:0016460">
    <property type="term" value="C:myosin II complex"/>
    <property type="evidence" value="ECO:0007669"/>
    <property type="project" value="TreeGrafter"/>
</dbReference>
<dbReference type="InterPro" id="IPR011992">
    <property type="entry name" value="EF-hand-dom_pair"/>
</dbReference>
<evidence type="ECO:0000259" key="5">
    <source>
        <dbReference type="PROSITE" id="PS50222"/>
    </source>
</evidence>
<dbReference type="InterPro" id="IPR018247">
    <property type="entry name" value="EF_Hand_1_Ca_BS"/>
</dbReference>
<evidence type="ECO:0000256" key="4">
    <source>
        <dbReference type="SAM" id="MobiDB-lite"/>
    </source>
</evidence>
<proteinExistence type="predicted"/>
<dbReference type="EMBL" id="JAIWYP010000014">
    <property type="protein sequence ID" value="KAH3711307.1"/>
    <property type="molecule type" value="Genomic_DNA"/>
</dbReference>
<evidence type="ECO:0000256" key="1">
    <source>
        <dbReference type="ARBA" id="ARBA00022737"/>
    </source>
</evidence>
<dbReference type="Pfam" id="PF13499">
    <property type="entry name" value="EF-hand_7"/>
    <property type="match status" value="1"/>
</dbReference>
<evidence type="ECO:0000313" key="6">
    <source>
        <dbReference type="EMBL" id="KAH3711307.1"/>
    </source>
</evidence>
<dbReference type="PROSITE" id="PS00018">
    <property type="entry name" value="EF_HAND_1"/>
    <property type="match status" value="1"/>
</dbReference>
<dbReference type="SUPFAM" id="SSF47473">
    <property type="entry name" value="EF-hand"/>
    <property type="match status" value="1"/>
</dbReference>
<dbReference type="PROSITE" id="PS50222">
    <property type="entry name" value="EF_HAND_2"/>
    <property type="match status" value="1"/>
</dbReference>
<dbReference type="CDD" id="cd00051">
    <property type="entry name" value="EFh"/>
    <property type="match status" value="1"/>
</dbReference>